<dbReference type="InterPro" id="IPR018511">
    <property type="entry name" value="Hemolysin-typ_Ca-bd_CS"/>
</dbReference>
<gene>
    <name evidence="4" type="ORF">AL538_17095</name>
</gene>
<dbReference type="InterPro" id="IPR011049">
    <property type="entry name" value="Serralysin-like_metalloprot_C"/>
</dbReference>
<dbReference type="PANTHER" id="PTHR34720">
    <property type="entry name" value="MICROCYSTIN DEPENDENT PROTEIN"/>
    <property type="match status" value="1"/>
</dbReference>
<dbReference type="PROSITE" id="PS50234">
    <property type="entry name" value="VWFA"/>
    <property type="match status" value="1"/>
</dbReference>
<feature type="compositionally biased region" description="Basic and acidic residues" evidence="2">
    <location>
        <begin position="5223"/>
        <end position="5232"/>
    </location>
</feature>
<dbReference type="InterPro" id="IPR002035">
    <property type="entry name" value="VWF_A"/>
</dbReference>
<dbReference type="Pfam" id="PF00353">
    <property type="entry name" value="HemolysinCabind"/>
    <property type="match status" value="2"/>
</dbReference>
<evidence type="ECO:0000313" key="4">
    <source>
        <dbReference type="EMBL" id="AMF99324.2"/>
    </source>
</evidence>
<dbReference type="CDD" id="cd00198">
    <property type="entry name" value="vWFA"/>
    <property type="match status" value="1"/>
</dbReference>
<dbReference type="Gene3D" id="2.60.40.2810">
    <property type="match status" value="41"/>
</dbReference>
<name>A0ABM5Y165_VIBHA</name>
<keyword evidence="5" id="KW-1185">Reference proteome</keyword>
<dbReference type="Gene3D" id="2.60.40.1200">
    <property type="match status" value="1"/>
</dbReference>
<dbReference type="Pfam" id="PF17963">
    <property type="entry name" value="Big_9"/>
    <property type="match status" value="2"/>
</dbReference>
<feature type="region of interest" description="Disordered" evidence="2">
    <location>
        <begin position="5217"/>
        <end position="5240"/>
    </location>
</feature>
<dbReference type="EMBL" id="CP014038">
    <property type="protein sequence ID" value="AMF99324.2"/>
    <property type="molecule type" value="Genomic_DNA"/>
</dbReference>
<dbReference type="Proteomes" id="UP000067422">
    <property type="component" value="Chromosome 1"/>
</dbReference>
<evidence type="ECO:0000259" key="3">
    <source>
        <dbReference type="PROSITE" id="PS50234"/>
    </source>
</evidence>
<evidence type="ECO:0000256" key="2">
    <source>
        <dbReference type="SAM" id="MobiDB-lite"/>
    </source>
</evidence>
<keyword evidence="1" id="KW-0106">Calcium</keyword>
<reference evidence="4" key="1">
    <citation type="submission" date="2018-01" db="EMBL/GenBank/DDBJ databases">
        <title>FDA dAtabase for Regulatory Grade micrObial Sequences (FDA-ARGOS): Supporting development and validation of Infectious Disease Dx tests.</title>
        <authorList>
            <person name="Hoffmann M."/>
            <person name="Allard M."/>
            <person name="Evans P."/>
            <person name="Brown E."/>
            <person name="Tallon L."/>
            <person name="Sadzewicz L."/>
            <person name="Sengamalay N."/>
            <person name="Ott S."/>
            <person name="Godinez A."/>
            <person name="Nagaraj S."/>
            <person name="Vyas G."/>
            <person name="Aluvathingal J."/>
            <person name="Nadendla S."/>
            <person name="Geyer C."/>
            <person name="Sichtig H."/>
        </authorList>
    </citation>
    <scope>NUCLEOTIDE SEQUENCE</scope>
    <source>
        <strain evidence="4">FDAARGOS_107</strain>
    </source>
</reference>
<protein>
    <recommendedName>
        <fullName evidence="3">VWFA domain-containing protein</fullName>
    </recommendedName>
</protein>
<dbReference type="Pfam" id="PF17892">
    <property type="entry name" value="Cadherin_5"/>
    <property type="match status" value="40"/>
</dbReference>
<dbReference type="InterPro" id="IPR040853">
    <property type="entry name" value="RapA2_cadherin-like"/>
</dbReference>
<sequence>MSEVYMDRTSLVPVGEQLVVIDLNGQLKVLAENERPLPGELIVAVIEDEPQKLQVKVATEEDEQDITQDVAQIIDALRDGQDPTLLNEEFAPAAGENAGSSLQESGTVERTGAEILASTLFETTGIAALGLSETQNLSLADLILNAANSDNTSPAINPRPPVAEDDSVLTDEDASVSIDVLANDQDADSDSLSIESATVPAEQGTVEIIDGKLIFTPAEDFNGEATVTYVVTDGALTDEATVTVTVNPINDAPVAVNDTVSTDEDTAVTIDVLANDSDPENDTLTITAASVPAEQGTVAIVDGKLVFTPAENFNGDATISYTVSDGQLTDDATVAVTVNPVNDAPVAVNDTVATDEDTAVTIDVLANDSDPENDTLTITAASVPAEQGTVTIVDGKLEFTPAENFNGDATISYTISDGQLTDDATVAVTVNPVNDAPVAVDDTVTTDEDTAVTIDVLANDSDPENDQLTITNASVPAEQGTVAIVDGKLVFTPAENFNGEATISYTISDGQLTDDATVAVTVNPVNDAPVAVNDTVATDEDTAVTIDVLANDSDPENDTLTITAASVPAEQGTVTIVDGKLVFTPAENFNGDATISYTISDGQLTDDATVAVTVNPVNDAPVAVNDTVSTDEDTAVTIDVLANDSDPENDTLTITAASVPAEQGTVTIVDGKLVFTPAENFNGDATISYTISDGQLSDDATVAVTVNPVNDAPVAVNDTVATDEDTAVTIDVLANDSDPENDTLTITAASVPAEQGTVTIVDGKLVFTPAENFNGDATISYTISDGQLTDDATVAVTVNPVNDAPVAVNDTVATDEDTAVTIDVLANDSDPENDTLTITAASVPAEQGTVTIVDGKLVFTPAENFNGDATISYTISDGQLTDDATVAVTVNPVNDAPVAVDDTVTTDEDTAVTIDVLANDSDPENDQLTITNASVPAEQGTVTIVDGKLVFTPAENFNGDATISYTISDGQLTDDATVAVTVNPVNDAPVAVDDTVTTDEDTAVTIDVLANDSDPENDTLTITAASVPAEQGTVAIVDGKLVFTPAENFNGDATISYTISDGQLTDDATVAVTVNPVNDAPVAVNDAVSTDEDTAVTIDVLANDSDPENDQLTITNASVPAEQGTVTIVDGKLVFTPAENFNGDATISYTISDGQLTDDATVAVTVNPVNDAPVAVNDAVSTDEDTAVTIDVLANDSDPENDTLTITAASVPAEQGTVTIVDGKLEFTPAENFNGDATISYTISDGQLTDDATVAVTVNPVNDAPVAVDDTVTTDEDTAVTIDVLANDSDPENDTLTITAASVPAEQGAVTIVDGKLVFTPAENFNGDATISYTISDGELSDDATVAVTVNPVNDAPVAANDTVATDEDTAVTIDVLANDSDPENDQLTITNASVPAEQGTVAIVDGKLVFTPAENFNGDATISYTTSDGELSDDATVAVTVNPVNDAPVAVNDTVATDEDTAVTIDVLANDSDPENDTLTITAASVPAEQGTVTIVDGKLVFTPAENFNGDATISYTISDGQLTDDATVAVTVNPVNDAPVAVDDTVTTDEDTAVTIDVLANDSDPENDQLTITNASVPAEQGTVAIVDGKLVFTPAENFNGDATISYTISDGQLTDDATVAVTVNPVNDAPVAVNDTVSTDEDTAVTIDVLANDSDPENDTLTITAASVPAEQGTVTIVDGKLVFTPAENFNGDATISYTISDGQLSDDATVAVTVNPVNDAPVAVNDTVSTDEDTAVTIDVLANDSDPENDTLTITAASVPAEQGTVAIVDGKLVFTPAENFNGDATISYTISDGQLTDDATVAVTVNPVNDAPVAVNDTVGTDEDTAVTIDVLANDSDPENDQLTITNASVPAEQGTVAIVDGKLVFTPAENFNGDATISYTISDGELSDDATVAVTVNPVNDAPVAVNDTVSTDEDTAVTIDVLANDSDPENDTLTITAASVPAEQGTVAIVDGKLVFTPAENFNGDATISYTISDGQLTDDATVAVTVNPVNDAPVAVNDTVGTDEDTAVTIDVLANDSDPENDQLTITNASVPAEQGTVAIVDGKLVFTPAENFNGDATISYTISDGELSDDATVAVTVNPVNDAPVAVNDTGATDEDTAVTIDVLANDSDPENDQLTITNASVPAEQGTVTIVDGKLVFTPAENFNGDATISYTISDGQLTDDATVAVTVNPVNDAPVAVNDTVATDEDTAVTIDVLANDSDPENDQLTITNASVPAEQGTVTIVDGKLVFTPAENFNGDATISYTISDGQLTDDATVAVTVNPVNDAPVAVNDAVSTDEDTAVTIDVLANDSDPENDQLTITNASVPAEQGTVTIVDGKLVFTPAENFNGDATISYTISDGQLTDDATVAVTVNPVNDAPVAVNDAVSTDEDTAVTIDVLANDSDPENDTLTITAASVPAEQGTVTIVDGKLVFTPAENFNGDATISYTISDGQLTDDATVAVTVNPVNDAPVAVDDTVTTDEDTAVTIDVLANDSDPENDTLTITAASVPAEQGTVTIVDGKLVFTPAENFNGDATISYTISDGQLTDDATVAVTVNPVNDAPVAVDDTVTTDEDTAVTIDVLANDSDPENDQLTITNASVPAEQGTVTIVDGKLVFTPAENFNGDATISYTISDGQLTDDATVAVTVNPVNDAPVAVDDTVTTDEDTAVTIDVLANDSDPENDTLTITAASVPAEQGTVAIVDGKLVFTPAENFNGDATISYTISDGQLTDDATVAVTVNPVNDAPVAVNDAVSTDEDTAVTIDVLANDSDPENDTLTITAASVPAEQGTVAIVDGKLVFTPAENFNGDATISYTISDGQLTDDATVAVTVNPVNDAPVAVNDTVGTDEDTAVTIDVLANDSDPENDQLTITNASVPAEQGTVAIVDGKLVFTPAENFNGDATISYTISDGELSDDATVAVTVNPVNDAPVAVNDTVSTDEDTAVTIDVLANDSDPENDTLTITAASVPAEQGTVAIVDGKLVFTPAENFNGDATISYTISDGQLTDDATVAVTVNPVNDAPVAVNDTVGTDEDTAVTIDVLANDSDPENDQLTITNASVPAEQGTVAIVDGKLVFTPAENFNGDATISYTISDGELSDDATVAVTVNPVNDAPVAVNDTGATDEDTAVTIDVLANDSDPENDQLTITNASVPAEQGTVTIVDGKLVFTPAENFNGDATISYTISDGQLTDDATVAVTVNPVNDAPVAVNDTVATDEDTAVTIDVLANDSDPENDQLTITNASVPAEQGTVTIVDGKLVFTPAENFNGDATISYTISDGQLTDDATVAVTVNPVNDAPVAVNDAVSTDEDTAVTIDVLANDSDPENDQLTITNASVPAEQGTVTIVDGKLVFTPAENFNGDATISYTISDGQLTDDATVAVTVNPVNDAPVAVNDAVSTDEDTAVTIDVLANDSDPENDTLTITAASVPAEQGTVTIVDGKLVFTPAENFNGDATISYTISDGQLTDDATVAVTVNPVNDAPVAVDDTVTTDEDTAVTIDVLANDSDPENDTLTITAASVPAEQGTVAIVDGKLVFTPAENFNGDATISYTISDGQLTDDATVAVTVNPVNDAPVAVNDAVSTDEDTAVTIDVLANDSDPENDTLTITAASVPAEQGTVTIVDGKLVFTPAENFNGDATISYTISDGHLTDDATVAVTVNPVNDAPVAVNDAVSTDEDTAVTIDVLANDSDPENDTLTITAASVPAEQGTVAIVDGKLVFTPAENFNGDATISYTISDGQLTDDATVAVTVNPVNDAPVAVDDTVTTDEDTAVTIDVLANDSDPENDQLTITNASVPAEQGTVTIVDGKLVFTPAENFNGDATISYTISDGQLTDDATVAVTVNPVNDAPVAVNDAVSTDEDTAVTIDVLANDSDPENDQLTITNASVPAEQGTVAIVDGKLVFTPAENFNGDATISYTISDGQLTDDATVAVTVNPVNDAPVAVDDTVTTDEDTAVTIDVLANDSDPENDMLTITAASVPAEQGTVTIVDGKLVFTPAENFNGDATISYTISDGQLTDDATVAVTINPVNDAPESTPTTVTLNEDAQGADVLLDWASFGVTDVDSADASLSILITSLPTDGLLEYKDAQGDWQAVQADQVLDKSQFDADGVRFTPETNESGDSSFGGTNVGDQSGHYAQIGFKPTDGQNEGQESTLTIDVTPDADAPTLSTVTPGLSVPLQEFNVTSWNNVVVGSGNGLGVTGQVLINAIDALDSANGNQSTTSNVQDTSSYATAANEAVLVTGLVYLEAGTSYDFTGRADDSLAITVGGSLVDEARWGNAQGTITGGAFVPTVSGFYPLEIYHHNQSGPGNFNVDVSINGQAPVNLSNSNLVVVSDVNALDATDIRTSALQEVNGVEVYETYQVNEGPQDTAIPLSEIRANLNDTDGSESLEVTLKGIPVGAVISDGTNSITIASADAVDVTGWALDGLTVTPPAGSHDDFTITVTATATEESNGDTADSTATINVVVHENLPTNTASDVVTTDEDQQLQGNVLLNDSDGDNVLLVDHITVNNTDYAVGQTVSLSNGTLVVNQDGSYTFDPVKDWSGDVPTITYTTNTGATETLDIDVVAVADKPTISISVGDMSKTDAVESNHSLVTSATNNTPAQNKVIADAIGLDGVQQGVNPVANVALGSNNDTSDTDSLFVGTNYNDTFYGGAGDDVFVGGRQNDSFYGDDGRSTTQYDGKDTVYLTGNFSDYQFTFKNNHSGQVPYWIFLDKRSIDSENDNTGFEDRGDHLYEIERVVFADKVIEINKDGTYEVLQDRWVPIEVDVDLADTDGSESLAQTVLVDGLPDGVELYVNGQAVAEEPSGGYIVNLDAQGQANFDVKVPYDFEGSLDFPLSVTATSVESSNNDQATETESARVSVRDYEYVTGTHGDNDITGTADDDIIVGDVQGLQIVEGEDYNIAFVLDTSGSMGYDVGKAETEIQTVLDTLISSATGSHSGKVNVLLTTFATNDKLLLEVDLSDPDASTKIATAFANNRDNGSGNTNYEAAFDSVLDWFAGKDSDANNVTYFISDGTPNQADHNSAYDLASMTNVVIGAENGKIITLGDVLPSDYQRGDVVTYNNQTVIASNTEVYSLSTGDRLGYMYSNTGYYDYSNSVTAQAENMYKALEEFSEVHAIGLGNNLDASTLENYDSDNTVRTNIDVSQLAEVILGKEVALLQGRDDIDSQAGDDIIFGDAIRFGSSDEQGVSALQEYVAGQLGKDVGLVTEKDVHNYITDNQAEFEQSRSSDRADNLSGGEGNDILFGQGGSDTLDGGIGDDILIGGLGNDILTGGDGADIFKWVDVANETDTVKDFNANEDSLDFSDLFEDLSKDELGSLLDDLKSGDHAGDVGNYHVEVTQDGATDSNLSISKGGTTLDIHFDGASVDDVTSHLIASLDSQLKDM</sequence>
<evidence type="ECO:0000256" key="1">
    <source>
        <dbReference type="ARBA" id="ARBA00022837"/>
    </source>
</evidence>
<organism evidence="4 5">
    <name type="scientific">Vibrio harveyi</name>
    <name type="common">Beneckea harveyi</name>
    <dbReference type="NCBI Taxonomy" id="669"/>
    <lineage>
        <taxon>Bacteria</taxon>
        <taxon>Pseudomonadati</taxon>
        <taxon>Pseudomonadota</taxon>
        <taxon>Gammaproteobacteria</taxon>
        <taxon>Vibrionales</taxon>
        <taxon>Vibrionaceae</taxon>
        <taxon>Vibrio</taxon>
    </lineage>
</organism>
<dbReference type="NCBIfam" id="NF012211">
    <property type="entry name" value="tand_rpt_95"/>
    <property type="match status" value="42"/>
</dbReference>
<accession>A0ABM5Y165</accession>
<feature type="region of interest" description="Disordered" evidence="2">
    <location>
        <begin position="150"/>
        <end position="170"/>
    </location>
</feature>
<dbReference type="SMART" id="SM00327">
    <property type="entry name" value="VWA"/>
    <property type="match status" value="1"/>
</dbReference>
<feature type="domain" description="VWFA" evidence="3">
    <location>
        <begin position="4899"/>
        <end position="5088"/>
    </location>
</feature>
<dbReference type="PRINTS" id="PR00313">
    <property type="entry name" value="CABNDNGRPT"/>
</dbReference>
<dbReference type="PANTHER" id="PTHR34720:SF9">
    <property type="entry name" value="BLR4714 PROTEIN"/>
    <property type="match status" value="1"/>
</dbReference>
<dbReference type="InterPro" id="IPR036465">
    <property type="entry name" value="vWFA_dom_sf"/>
</dbReference>
<dbReference type="PROSITE" id="PS00330">
    <property type="entry name" value="HEMOLYSIN_CALCIUM"/>
    <property type="match status" value="3"/>
</dbReference>
<proteinExistence type="predicted"/>
<dbReference type="InterPro" id="IPR001343">
    <property type="entry name" value="Hemolysn_Ca-bd"/>
</dbReference>
<dbReference type="SUPFAM" id="SSF51120">
    <property type="entry name" value="beta-Roll"/>
    <property type="match status" value="1"/>
</dbReference>
<dbReference type="Pfam" id="PF17803">
    <property type="entry name" value="Cadherin_4"/>
    <property type="match status" value="1"/>
</dbReference>
<dbReference type="SUPFAM" id="SSF53300">
    <property type="entry name" value="vWA-like"/>
    <property type="match status" value="1"/>
</dbReference>
<dbReference type="Pfam" id="PF13519">
    <property type="entry name" value="VWA_2"/>
    <property type="match status" value="1"/>
</dbReference>
<dbReference type="InterPro" id="IPR041690">
    <property type="entry name" value="Cadherin_5"/>
</dbReference>
<evidence type="ECO:0000313" key="5">
    <source>
        <dbReference type="Proteomes" id="UP000067422"/>
    </source>
</evidence>